<dbReference type="RefSeq" id="WP_349135434.1">
    <property type="nucleotide sequence ID" value="NZ_JBBMFF010000184.1"/>
</dbReference>
<proteinExistence type="predicted"/>
<sequence>MNNMTETTAFGEAFLRDWYRKIDGKAPFSELARLTVGEGLVVDFPNNPLDMAGFERWYAAQCRDFCGEHCIHSIKVTEDADAIVIFSEITWRAKNKAGEAIELTPNVTLRLDPAKRAVFYYGCVDRPTK</sequence>
<reference evidence="1 2" key="1">
    <citation type="submission" date="2024-03" db="EMBL/GenBank/DDBJ databases">
        <title>Human intestinal bacterial collection.</title>
        <authorList>
            <person name="Pauvert C."/>
            <person name="Hitch T.C.A."/>
            <person name="Clavel T."/>
        </authorList>
    </citation>
    <scope>NUCLEOTIDE SEQUENCE [LARGE SCALE GENOMIC DNA]</scope>
    <source>
        <strain evidence="1 2">CLA-AA-H192</strain>
    </source>
</reference>
<accession>A0ABV1G5W1</accession>
<name>A0ABV1G5W1_9FIRM</name>
<organism evidence="1 2">
    <name type="scientific">Faecousia intestinalis</name>
    <dbReference type="NCBI Taxonomy" id="3133167"/>
    <lineage>
        <taxon>Bacteria</taxon>
        <taxon>Bacillati</taxon>
        <taxon>Bacillota</taxon>
        <taxon>Clostridia</taxon>
        <taxon>Eubacteriales</taxon>
        <taxon>Oscillospiraceae</taxon>
        <taxon>Faecousia</taxon>
    </lineage>
</organism>
<dbReference type="Proteomes" id="UP001491552">
    <property type="component" value="Unassembled WGS sequence"/>
</dbReference>
<keyword evidence="2" id="KW-1185">Reference proteome</keyword>
<dbReference type="EMBL" id="JBBMFF010000184">
    <property type="protein sequence ID" value="MEQ2510752.1"/>
    <property type="molecule type" value="Genomic_DNA"/>
</dbReference>
<gene>
    <name evidence="1" type="ORF">WMO66_05740</name>
</gene>
<evidence type="ECO:0000313" key="1">
    <source>
        <dbReference type="EMBL" id="MEQ2510752.1"/>
    </source>
</evidence>
<protein>
    <recommendedName>
        <fullName evidence="3">Nuclear transport factor 2 family protein</fullName>
    </recommendedName>
</protein>
<evidence type="ECO:0008006" key="3">
    <source>
        <dbReference type="Google" id="ProtNLM"/>
    </source>
</evidence>
<comment type="caution">
    <text evidence="1">The sequence shown here is derived from an EMBL/GenBank/DDBJ whole genome shotgun (WGS) entry which is preliminary data.</text>
</comment>
<evidence type="ECO:0000313" key="2">
    <source>
        <dbReference type="Proteomes" id="UP001491552"/>
    </source>
</evidence>